<evidence type="ECO:0000313" key="2">
    <source>
        <dbReference type="Proteomes" id="UP001589700"/>
    </source>
</evidence>
<reference evidence="1 2" key="1">
    <citation type="submission" date="2024-09" db="EMBL/GenBank/DDBJ databases">
        <authorList>
            <person name="Sun Q."/>
            <person name="Mori K."/>
        </authorList>
    </citation>
    <scope>NUCLEOTIDE SEQUENCE [LARGE SCALE GENOMIC DNA]</scope>
    <source>
        <strain evidence="1 2">CCM 7659</strain>
    </source>
</reference>
<keyword evidence="2" id="KW-1185">Reference proteome</keyword>
<sequence length="61" mass="7132">MNTRQDVDWACRDETEAALELHDHARAFLAGDVGPEKFLDAAHRYGLARMHRERLQDELWP</sequence>
<dbReference type="RefSeq" id="WP_182632694.1">
    <property type="nucleotide sequence ID" value="NZ_JAALDM010000175.1"/>
</dbReference>
<accession>A0ABV5JLI9</accession>
<dbReference type="Proteomes" id="UP001589700">
    <property type="component" value="Unassembled WGS sequence"/>
</dbReference>
<proteinExistence type="predicted"/>
<gene>
    <name evidence="1" type="ORF">ACFFVD_02095</name>
</gene>
<protein>
    <submittedName>
        <fullName evidence="1">Uncharacterized protein</fullName>
    </submittedName>
</protein>
<organism evidence="1 2">
    <name type="scientific">Dietzia aerolata</name>
    <dbReference type="NCBI Taxonomy" id="595984"/>
    <lineage>
        <taxon>Bacteria</taxon>
        <taxon>Bacillati</taxon>
        <taxon>Actinomycetota</taxon>
        <taxon>Actinomycetes</taxon>
        <taxon>Mycobacteriales</taxon>
        <taxon>Dietziaceae</taxon>
        <taxon>Dietzia</taxon>
    </lineage>
</organism>
<name>A0ABV5JLI9_9ACTN</name>
<dbReference type="EMBL" id="JBHMDY010000001">
    <property type="protein sequence ID" value="MFB9258586.1"/>
    <property type="molecule type" value="Genomic_DNA"/>
</dbReference>
<evidence type="ECO:0000313" key="1">
    <source>
        <dbReference type="EMBL" id="MFB9258586.1"/>
    </source>
</evidence>
<comment type="caution">
    <text evidence="1">The sequence shown here is derived from an EMBL/GenBank/DDBJ whole genome shotgun (WGS) entry which is preliminary data.</text>
</comment>